<evidence type="ECO:0000313" key="8">
    <source>
        <dbReference type="Proteomes" id="UP000664859"/>
    </source>
</evidence>
<dbReference type="OrthoDB" id="10264738at2759"/>
<keyword evidence="4 5" id="KW-0904">Protein phosphatase</keyword>
<sequence>LAQQGIAVGVCSVKGKRPYMEDEYRVLAHLETTPGAGAWGLDEGGDGRGAGGGGGLRTAFFGVFDGHAGGRCSRALTQTLAQCVARDPEFQRGGDLSTAIARGFARANADFLRKAERFNANDGSTAVTAFLRGRTLTVANVGDSRAVLVCAGGRVVALSFDHKPNRPEERRRIQACGGRVIFSFGVPRVNGILAVSRAFGDRNMRGAINAEPELQVRNLEVGDKFLILATDGVWDVVSSAECAAMAHQCVLQQGMTPQQCSAVLVSVAMQRGSLDNATALVVDLRGIWGASAAAAAAAGDGGALPTATSAAAAPLLLQRQLSA</sequence>
<gene>
    <name evidence="7" type="ORF">JKP88DRAFT_152900</name>
</gene>
<dbReference type="InterPro" id="IPR015655">
    <property type="entry name" value="PP2C"/>
</dbReference>
<organism evidence="7 8">
    <name type="scientific">Tribonema minus</name>
    <dbReference type="NCBI Taxonomy" id="303371"/>
    <lineage>
        <taxon>Eukaryota</taxon>
        <taxon>Sar</taxon>
        <taxon>Stramenopiles</taxon>
        <taxon>Ochrophyta</taxon>
        <taxon>PX clade</taxon>
        <taxon>Xanthophyceae</taxon>
        <taxon>Tribonematales</taxon>
        <taxon>Tribonemataceae</taxon>
        <taxon>Tribonema</taxon>
    </lineage>
</organism>
<evidence type="ECO:0000313" key="7">
    <source>
        <dbReference type="EMBL" id="KAG5182076.1"/>
    </source>
</evidence>
<feature type="non-terminal residue" evidence="7">
    <location>
        <position position="323"/>
    </location>
</feature>
<accession>A0A835YVD1</accession>
<feature type="domain" description="PPM-type phosphatase" evidence="6">
    <location>
        <begin position="7"/>
        <end position="284"/>
    </location>
</feature>
<evidence type="ECO:0000256" key="2">
    <source>
        <dbReference type="ARBA" id="ARBA00022723"/>
    </source>
</evidence>
<protein>
    <submittedName>
        <fullName evidence="7">Phosphatase 2C-like domain-containing protein</fullName>
    </submittedName>
</protein>
<evidence type="ECO:0000259" key="6">
    <source>
        <dbReference type="PROSITE" id="PS51746"/>
    </source>
</evidence>
<dbReference type="GO" id="GO:0004722">
    <property type="term" value="F:protein serine/threonine phosphatase activity"/>
    <property type="evidence" value="ECO:0007669"/>
    <property type="project" value="InterPro"/>
</dbReference>
<dbReference type="SMART" id="SM00331">
    <property type="entry name" value="PP2C_SIG"/>
    <property type="match status" value="1"/>
</dbReference>
<dbReference type="InterPro" id="IPR001932">
    <property type="entry name" value="PPM-type_phosphatase-like_dom"/>
</dbReference>
<dbReference type="PROSITE" id="PS51746">
    <property type="entry name" value="PPM_2"/>
    <property type="match status" value="1"/>
</dbReference>
<proteinExistence type="inferred from homology"/>
<dbReference type="SUPFAM" id="SSF81606">
    <property type="entry name" value="PP2C-like"/>
    <property type="match status" value="1"/>
</dbReference>
<dbReference type="Proteomes" id="UP000664859">
    <property type="component" value="Unassembled WGS sequence"/>
</dbReference>
<evidence type="ECO:0000256" key="5">
    <source>
        <dbReference type="RuleBase" id="RU003465"/>
    </source>
</evidence>
<comment type="similarity">
    <text evidence="5">Belongs to the PP2C family.</text>
</comment>
<keyword evidence="2" id="KW-0479">Metal-binding</keyword>
<dbReference type="PANTHER" id="PTHR47992">
    <property type="entry name" value="PROTEIN PHOSPHATASE"/>
    <property type="match status" value="1"/>
</dbReference>
<dbReference type="Pfam" id="PF00481">
    <property type="entry name" value="PP2C"/>
    <property type="match status" value="1"/>
</dbReference>
<dbReference type="Gene3D" id="3.60.40.10">
    <property type="entry name" value="PPM-type phosphatase domain"/>
    <property type="match status" value="1"/>
</dbReference>
<evidence type="ECO:0000256" key="1">
    <source>
        <dbReference type="ARBA" id="ARBA00004170"/>
    </source>
</evidence>
<reference evidence="7" key="1">
    <citation type="submission" date="2021-02" db="EMBL/GenBank/DDBJ databases">
        <title>First Annotated Genome of the Yellow-green Alga Tribonema minus.</title>
        <authorList>
            <person name="Mahan K.M."/>
        </authorList>
    </citation>
    <scope>NUCLEOTIDE SEQUENCE</scope>
    <source>
        <strain evidence="7">UTEX B ZZ1240</strain>
    </source>
</reference>
<dbReference type="InterPro" id="IPR000222">
    <property type="entry name" value="PP2C_BS"/>
</dbReference>
<dbReference type="GO" id="GO:0016020">
    <property type="term" value="C:membrane"/>
    <property type="evidence" value="ECO:0007669"/>
    <property type="project" value="UniProtKB-SubCell"/>
</dbReference>
<feature type="non-terminal residue" evidence="7">
    <location>
        <position position="1"/>
    </location>
</feature>
<comment type="caution">
    <text evidence="7">The sequence shown here is derived from an EMBL/GenBank/DDBJ whole genome shotgun (WGS) entry which is preliminary data.</text>
</comment>
<dbReference type="CDD" id="cd00143">
    <property type="entry name" value="PP2Cc"/>
    <property type="match status" value="1"/>
</dbReference>
<evidence type="ECO:0000256" key="3">
    <source>
        <dbReference type="ARBA" id="ARBA00022801"/>
    </source>
</evidence>
<name>A0A835YVD1_9STRA</name>
<dbReference type="AlphaFoldDB" id="A0A835YVD1"/>
<dbReference type="PROSITE" id="PS01032">
    <property type="entry name" value="PPM_1"/>
    <property type="match status" value="1"/>
</dbReference>
<dbReference type="GO" id="GO:0046872">
    <property type="term" value="F:metal ion binding"/>
    <property type="evidence" value="ECO:0007669"/>
    <property type="project" value="UniProtKB-KW"/>
</dbReference>
<dbReference type="SMART" id="SM00332">
    <property type="entry name" value="PP2Cc"/>
    <property type="match status" value="1"/>
</dbReference>
<keyword evidence="8" id="KW-1185">Reference proteome</keyword>
<dbReference type="EMBL" id="JAFCMP010000268">
    <property type="protein sequence ID" value="KAG5182076.1"/>
    <property type="molecule type" value="Genomic_DNA"/>
</dbReference>
<evidence type="ECO:0000256" key="4">
    <source>
        <dbReference type="ARBA" id="ARBA00022912"/>
    </source>
</evidence>
<keyword evidence="3 5" id="KW-0378">Hydrolase</keyword>
<comment type="subcellular location">
    <subcellularLocation>
        <location evidence="1">Membrane</location>
        <topology evidence="1">Peripheral membrane protein</topology>
    </subcellularLocation>
</comment>
<dbReference type="InterPro" id="IPR036457">
    <property type="entry name" value="PPM-type-like_dom_sf"/>
</dbReference>